<keyword evidence="1" id="KW-1133">Transmembrane helix</keyword>
<keyword evidence="1" id="KW-0472">Membrane</keyword>
<dbReference type="SUPFAM" id="SSF81296">
    <property type="entry name" value="E set domains"/>
    <property type="match status" value="1"/>
</dbReference>
<organism evidence="3 4">
    <name type="scientific">Fodinibius salicampi</name>
    <dbReference type="NCBI Taxonomy" id="1920655"/>
    <lineage>
        <taxon>Bacteria</taxon>
        <taxon>Pseudomonadati</taxon>
        <taxon>Balneolota</taxon>
        <taxon>Balneolia</taxon>
        <taxon>Balneolales</taxon>
        <taxon>Balneolaceae</taxon>
        <taxon>Fodinibius</taxon>
    </lineage>
</organism>
<dbReference type="Pfam" id="PF16561">
    <property type="entry name" value="AMPK1_CBM"/>
    <property type="match status" value="1"/>
</dbReference>
<evidence type="ECO:0000256" key="1">
    <source>
        <dbReference type="SAM" id="Phobius"/>
    </source>
</evidence>
<feature type="transmembrane region" description="Helical" evidence="1">
    <location>
        <begin position="105"/>
        <end position="123"/>
    </location>
</feature>
<gene>
    <name evidence="3" type="ORF">LQ318_03690</name>
</gene>
<evidence type="ECO:0000313" key="3">
    <source>
        <dbReference type="EMBL" id="MCW9711998.1"/>
    </source>
</evidence>
<comment type="caution">
    <text evidence="3">The sequence shown here is derived from an EMBL/GenBank/DDBJ whole genome shotgun (WGS) entry which is preliminary data.</text>
</comment>
<keyword evidence="4" id="KW-1185">Reference proteome</keyword>
<reference evidence="3 4" key="1">
    <citation type="submission" date="2021-11" db="EMBL/GenBank/DDBJ databases">
        <title>Aliifidinibius sp. nov., a new bacterium isolated from saline soil.</title>
        <authorList>
            <person name="Galisteo C."/>
            <person name="De La Haba R."/>
            <person name="Sanchez-Porro C."/>
            <person name="Ventosa A."/>
        </authorList>
    </citation>
    <scope>NUCLEOTIDE SEQUENCE [LARGE SCALE GENOMIC DNA]</scope>
    <source>
        <strain evidence="3 4">KACC 190600</strain>
    </source>
</reference>
<proteinExistence type="predicted"/>
<protein>
    <recommendedName>
        <fullName evidence="2">AMP-activated protein kinase glycogen-binding domain-containing protein</fullName>
    </recommendedName>
</protein>
<dbReference type="InterPro" id="IPR014756">
    <property type="entry name" value="Ig_E-set"/>
</dbReference>
<sequence>MTNKEKLFQQYLDGELSAEKEKKVLHEIAEDEELRSMLRFEQQLHDAFLGNSFKVREHTVPEGFSDRVMEQVVQKGEASSPGLLERLKAWYRDLWVPREIQWRPVYAFAVAMLILLSLSYPLYMVQNMERSSETLASEEITNLNDSVQQVASEGDEVMLRFVYIDEEANSVAVAGDFSDWEPVEMTKQEVNGEQVWTGLVSMPRGEHNYMFVKNNEQWVTDPLATVHRDDGFGNKNAVIYL</sequence>
<dbReference type="EMBL" id="JAJNDC010000001">
    <property type="protein sequence ID" value="MCW9711998.1"/>
    <property type="molecule type" value="Genomic_DNA"/>
</dbReference>
<name>A0ABT3PVX6_9BACT</name>
<dbReference type="RefSeq" id="WP_265787629.1">
    <property type="nucleotide sequence ID" value="NZ_BAABRS010000001.1"/>
</dbReference>
<dbReference type="InterPro" id="IPR032640">
    <property type="entry name" value="AMPK1_CBM"/>
</dbReference>
<dbReference type="Gene3D" id="2.60.40.10">
    <property type="entry name" value="Immunoglobulins"/>
    <property type="match status" value="1"/>
</dbReference>
<keyword evidence="1" id="KW-0812">Transmembrane</keyword>
<evidence type="ECO:0000313" key="4">
    <source>
        <dbReference type="Proteomes" id="UP001207337"/>
    </source>
</evidence>
<evidence type="ECO:0000259" key="2">
    <source>
        <dbReference type="Pfam" id="PF16561"/>
    </source>
</evidence>
<dbReference type="Proteomes" id="UP001207337">
    <property type="component" value="Unassembled WGS sequence"/>
</dbReference>
<accession>A0ABT3PVX6</accession>
<feature type="domain" description="AMP-activated protein kinase glycogen-binding" evidence="2">
    <location>
        <begin position="166"/>
        <end position="239"/>
    </location>
</feature>
<dbReference type="InterPro" id="IPR013783">
    <property type="entry name" value="Ig-like_fold"/>
</dbReference>